<dbReference type="KEGG" id="psl:Psta_2848"/>
<dbReference type="OrthoDB" id="9803842at2"/>
<organism evidence="4 5">
    <name type="scientific">Pirellula staleyi (strain ATCC 27377 / DSM 6068 / ICPB 4128)</name>
    <name type="common">Pirella staleyi</name>
    <dbReference type="NCBI Taxonomy" id="530564"/>
    <lineage>
        <taxon>Bacteria</taxon>
        <taxon>Pseudomonadati</taxon>
        <taxon>Planctomycetota</taxon>
        <taxon>Planctomycetia</taxon>
        <taxon>Pirellulales</taxon>
        <taxon>Pirellulaceae</taxon>
        <taxon>Pirellula</taxon>
    </lineage>
</organism>
<name>D2R7T8_PIRSD</name>
<dbReference type="EMBL" id="CP001848">
    <property type="protein sequence ID" value="ADB17514.1"/>
    <property type="molecule type" value="Genomic_DNA"/>
</dbReference>
<reference evidence="4 5" key="1">
    <citation type="journal article" date="2009" name="Stand. Genomic Sci.">
        <title>Complete genome sequence of Pirellula staleyi type strain (ATCC 27377).</title>
        <authorList>
            <person name="Clum A."/>
            <person name="Tindall B.J."/>
            <person name="Sikorski J."/>
            <person name="Ivanova N."/>
            <person name="Mavrommatis K."/>
            <person name="Lucas S."/>
            <person name="Glavina del Rio T."/>
            <person name="Nolan M."/>
            <person name="Chen F."/>
            <person name="Tice H."/>
            <person name="Pitluck S."/>
            <person name="Cheng J.F."/>
            <person name="Chertkov O."/>
            <person name="Brettin T."/>
            <person name="Han C."/>
            <person name="Detter J.C."/>
            <person name="Kuske C."/>
            <person name="Bruce D."/>
            <person name="Goodwin L."/>
            <person name="Ovchinikova G."/>
            <person name="Pati A."/>
            <person name="Mikhailova N."/>
            <person name="Chen A."/>
            <person name="Palaniappan K."/>
            <person name="Land M."/>
            <person name="Hauser L."/>
            <person name="Chang Y.J."/>
            <person name="Jeffries C.D."/>
            <person name="Chain P."/>
            <person name="Rohde M."/>
            <person name="Goker M."/>
            <person name="Bristow J."/>
            <person name="Eisen J.A."/>
            <person name="Markowitz V."/>
            <person name="Hugenholtz P."/>
            <person name="Kyrpides N.C."/>
            <person name="Klenk H.P."/>
            <person name="Lapidus A."/>
        </authorList>
    </citation>
    <scope>NUCLEOTIDE SEQUENCE [LARGE SCALE GENOMIC DNA]</scope>
    <source>
        <strain evidence="5">ATCC 27377 / DSM 6068 / ICPB 4128</strain>
    </source>
</reference>
<evidence type="ECO:0000259" key="3">
    <source>
        <dbReference type="Pfam" id="PF14403"/>
    </source>
</evidence>
<dbReference type="Gene3D" id="3.40.50.11290">
    <property type="match status" value="1"/>
</dbReference>
<keyword evidence="5" id="KW-1185">Reference proteome</keyword>
<dbReference type="STRING" id="530564.Psta_2848"/>
<dbReference type="HOGENOM" id="CLU_013951_0_0_0"/>
<dbReference type="Pfam" id="PF14403">
    <property type="entry name" value="CP_ATPgrasp_2"/>
    <property type="match status" value="1"/>
</dbReference>
<dbReference type="eggNOG" id="COG2307">
    <property type="taxonomic scope" value="Bacteria"/>
</dbReference>
<dbReference type="InterPro" id="IPR025841">
    <property type="entry name" value="CP_ATPgrasp_2"/>
</dbReference>
<gene>
    <name evidence="4" type="ordered locus">Psta_2848</name>
</gene>
<dbReference type="eggNOG" id="COG2308">
    <property type="taxonomic scope" value="Bacteria"/>
</dbReference>
<evidence type="ECO:0000259" key="2">
    <source>
        <dbReference type="Pfam" id="PF04168"/>
    </source>
</evidence>
<dbReference type="Proteomes" id="UP000001887">
    <property type="component" value="Chromosome"/>
</dbReference>
<evidence type="ECO:0000313" key="4">
    <source>
        <dbReference type="EMBL" id="ADB17514.1"/>
    </source>
</evidence>
<accession>D2R7T8</accession>
<dbReference type="AlphaFoldDB" id="D2R7T8"/>
<dbReference type="Pfam" id="PF04168">
    <property type="entry name" value="Alpha-E"/>
    <property type="match status" value="1"/>
</dbReference>
<dbReference type="SUPFAM" id="SSF56059">
    <property type="entry name" value="Glutathione synthetase ATP-binding domain-like"/>
    <property type="match status" value="1"/>
</dbReference>
<protein>
    <submittedName>
        <fullName evidence="4">Uncharacterized protein</fullName>
    </submittedName>
</protein>
<dbReference type="InterPro" id="IPR007296">
    <property type="entry name" value="DUF403"/>
</dbReference>
<proteinExistence type="predicted"/>
<feature type="domain" description="DUF403" evidence="2">
    <location>
        <begin position="516"/>
        <end position="835"/>
    </location>
</feature>
<evidence type="ECO:0000313" key="5">
    <source>
        <dbReference type="Proteomes" id="UP000001887"/>
    </source>
</evidence>
<evidence type="ECO:0000256" key="1">
    <source>
        <dbReference type="SAM" id="Coils"/>
    </source>
</evidence>
<feature type="domain" description="Circularly permuted ATP-grasp type 2" evidence="3">
    <location>
        <begin position="92"/>
        <end position="467"/>
    </location>
</feature>
<dbReference type="InterPro" id="IPR051680">
    <property type="entry name" value="ATP-dep_Glu-Cys_Ligase-2"/>
</dbReference>
<keyword evidence="1" id="KW-0175">Coiled coil</keyword>
<dbReference type="PANTHER" id="PTHR34595">
    <property type="entry name" value="BLR5612 PROTEIN"/>
    <property type="match status" value="1"/>
</dbReference>
<dbReference type="Gene3D" id="3.30.1490.270">
    <property type="match status" value="1"/>
</dbReference>
<sequence>MSVVTPVSGPKPPGGLLAEYQPPVGTFDELVDGGVIRPHWQQFASSLSEITAPELLERWEQARRVIRENGVTYNVHGDPAGMTRPWELDALPLLVQGSEWNKLSAGLTQRATLLNLILADLYGQQRLLAEGLLPPELVLAHPGFLRPCHGLSVPRSRYLYIYAGHLARDNSGNWMVMADRARGPTGAGYALENRIVISRMLPDVFRDAQVERLAKFFLTFRETLQAVAHAQDNPRIVLLTPGPASPTYFEDAYIARYLGFALVEGGDLTVRDDHVYLKTLGGLLKVDVILRRLRDEECDPLELRGDSLHGIPGLVHAARSGHVVLANALGCSVLESHALIPFLPTLARYFLREDLLLPSVRTWWCGDGESLQLVLDNLQELVIKPSFPGPGLSPIYGARLTKEQLSEWRAKIKCAPQNYVAQELVSGSTAPVWNNGVMGPSHVAVRTFAVAKGDSYEVMPGGLARVSTTPDALGESALGGQGSKDVWVLADSPVTPVTLLHPAGTPVVVQRSSNDLPSRVADNLYWLGRHVERAESSARILRSFITRYTSESGMHGPQSLGTLLHVLAELGQLRPEFMALPPSAQFAQLESELIAGVFDPKKTASIASMLSMLRRTAATVRDRISIDSWRILNRLGQEVLAQVKPDDVPLADVLSILNRLILDISAFSGMGTESMTRGPGWRFLDMGRRLERSLHGLILLKSTLAIPAAEEDSVFEALLEIADSSMTYRSRYLTTLQLPPLLDLLITDETNPRAIAFQLAALGSHVDALPRSASQLLLTSEQRIVLSALTDVRLSDVYALAEVEKDGHRRQLEALLARSADQLRALSDEITRHYLIHAGPSRQMNEIRPSGRLYFPDNDLSPS</sequence>
<feature type="coiled-coil region" evidence="1">
    <location>
        <begin position="798"/>
        <end position="829"/>
    </location>
</feature>
<dbReference type="PANTHER" id="PTHR34595:SF2">
    <property type="entry name" value="BLR2978 PROTEIN"/>
    <property type="match status" value="1"/>
</dbReference>